<dbReference type="PANTHER" id="PTHR24321:SF8">
    <property type="entry name" value="ESTRADIOL 17-BETA-DEHYDROGENASE 8-RELATED"/>
    <property type="match status" value="1"/>
</dbReference>
<dbReference type="Gene3D" id="3.40.50.720">
    <property type="entry name" value="NAD(P)-binding Rossmann-like Domain"/>
    <property type="match status" value="1"/>
</dbReference>
<name>A0A4Y9L2H6_9BRAD</name>
<dbReference type="GO" id="GO:0016491">
    <property type="term" value="F:oxidoreductase activity"/>
    <property type="evidence" value="ECO:0007669"/>
    <property type="project" value="UniProtKB-KW"/>
</dbReference>
<evidence type="ECO:0000256" key="1">
    <source>
        <dbReference type="ARBA" id="ARBA00006484"/>
    </source>
</evidence>
<evidence type="ECO:0000313" key="5">
    <source>
        <dbReference type="Proteomes" id="UP000298225"/>
    </source>
</evidence>
<keyword evidence="2" id="KW-0560">Oxidoreductase</keyword>
<evidence type="ECO:0000256" key="2">
    <source>
        <dbReference type="ARBA" id="ARBA00023002"/>
    </source>
</evidence>
<dbReference type="EMBL" id="SPQU01000011">
    <property type="protein sequence ID" value="TFV36233.1"/>
    <property type="molecule type" value="Genomic_DNA"/>
</dbReference>
<keyword evidence="5" id="KW-1185">Reference proteome</keyword>
<proteinExistence type="inferred from homology"/>
<comment type="caution">
    <text evidence="4">The sequence shown here is derived from an EMBL/GenBank/DDBJ whole genome shotgun (WGS) entry which is preliminary data.</text>
</comment>
<dbReference type="SUPFAM" id="SSF51735">
    <property type="entry name" value="NAD(P)-binding Rossmann-fold domains"/>
    <property type="match status" value="1"/>
</dbReference>
<comment type="similarity">
    <text evidence="1">Belongs to the short-chain dehydrogenases/reductases (SDR) family.</text>
</comment>
<accession>A0A4Y9L2H6</accession>
<evidence type="ECO:0000256" key="3">
    <source>
        <dbReference type="SAM" id="MobiDB-lite"/>
    </source>
</evidence>
<feature type="region of interest" description="Disordered" evidence="3">
    <location>
        <begin position="1"/>
        <end position="35"/>
    </location>
</feature>
<dbReference type="Pfam" id="PF13561">
    <property type="entry name" value="adh_short_C2"/>
    <property type="match status" value="1"/>
</dbReference>
<organism evidence="4 5">
    <name type="scientific">Bradyrhizobium frederickii</name>
    <dbReference type="NCBI Taxonomy" id="2560054"/>
    <lineage>
        <taxon>Bacteria</taxon>
        <taxon>Pseudomonadati</taxon>
        <taxon>Pseudomonadota</taxon>
        <taxon>Alphaproteobacteria</taxon>
        <taxon>Hyphomicrobiales</taxon>
        <taxon>Nitrobacteraceae</taxon>
        <taxon>Bradyrhizobium</taxon>
    </lineage>
</organism>
<sequence>MTAARNRAAEMAETESKPDRYVRPPSAESLGEAPGRGRLKGRRILIVGGGQRVFDAATDPIGNGRAMSILCAREGARVAVADLNGSSAEQTVKRITDEGGEGIAIAADVTSEADVVRMIAEAHRAMDGLDGMVLNIGTFGKVGLDAISPDEWNRIYDVNVRGPMLCCRAALPRFDDGGAIVFISSIAALKAGSQMAVYDSSKAALGGLMRNIAHLGSRRGIRANLVYPGLVDTPNGREAGAGRPNRGKGHVPFGRQATAWEIAYAVLFFLSDESVYVTAQTLAVDSGLSGM</sequence>
<dbReference type="InterPro" id="IPR036291">
    <property type="entry name" value="NAD(P)-bd_dom_sf"/>
</dbReference>
<dbReference type="AlphaFoldDB" id="A0A4Y9L2H6"/>
<dbReference type="FunFam" id="3.40.50.720:FF:000084">
    <property type="entry name" value="Short-chain dehydrogenase reductase"/>
    <property type="match status" value="1"/>
</dbReference>
<dbReference type="CDD" id="cd05233">
    <property type="entry name" value="SDR_c"/>
    <property type="match status" value="1"/>
</dbReference>
<protein>
    <submittedName>
        <fullName evidence="4">SDR family oxidoreductase</fullName>
    </submittedName>
</protein>
<dbReference type="OrthoDB" id="9797020at2"/>
<gene>
    <name evidence="4" type="ORF">E4K66_23205</name>
</gene>
<dbReference type="PANTHER" id="PTHR24321">
    <property type="entry name" value="DEHYDROGENASES, SHORT CHAIN"/>
    <property type="match status" value="1"/>
</dbReference>
<feature type="compositionally biased region" description="Basic and acidic residues" evidence="3">
    <location>
        <begin position="7"/>
        <end position="22"/>
    </location>
</feature>
<reference evidence="4 5" key="1">
    <citation type="submission" date="2019-03" db="EMBL/GenBank/DDBJ databases">
        <title>Bradyrhizobium strains diversity isolated from Chamaecrista fasciculata.</title>
        <authorList>
            <person name="Urquiaga M.C.O."/>
            <person name="Hungria M."/>
            <person name="Delamuta J.R.M."/>
        </authorList>
    </citation>
    <scope>NUCLEOTIDE SEQUENCE [LARGE SCALE GENOMIC DNA]</scope>
    <source>
        <strain evidence="4 5">CNPSo 3424</strain>
    </source>
</reference>
<dbReference type="Proteomes" id="UP000298225">
    <property type="component" value="Unassembled WGS sequence"/>
</dbReference>
<dbReference type="PRINTS" id="PR00081">
    <property type="entry name" value="GDHRDH"/>
</dbReference>
<dbReference type="InterPro" id="IPR002347">
    <property type="entry name" value="SDR_fam"/>
</dbReference>
<evidence type="ECO:0000313" key="4">
    <source>
        <dbReference type="EMBL" id="TFV36233.1"/>
    </source>
</evidence>